<feature type="region of interest" description="Disordered" evidence="4">
    <location>
        <begin position="1"/>
        <end position="33"/>
    </location>
</feature>
<reference evidence="5 6" key="1">
    <citation type="submission" date="2017-02" db="EMBL/GenBank/DDBJ databases">
        <title>Ketogulonicigenium robustum SPU B003 Genome sequencing and assembly.</title>
        <authorList>
            <person name="Li Y."/>
            <person name="Liu L."/>
            <person name="Wang C."/>
            <person name="Zhang M."/>
            <person name="Zhang T."/>
            <person name="Zhang Y."/>
        </authorList>
    </citation>
    <scope>NUCLEOTIDE SEQUENCE [LARGE SCALE GENOMIC DNA]</scope>
    <source>
        <strain evidence="5 6">SPU_B003</strain>
    </source>
</reference>
<evidence type="ECO:0000256" key="1">
    <source>
        <dbReference type="ARBA" id="ARBA00005369"/>
    </source>
</evidence>
<organism evidence="5 6">
    <name type="scientific">Ketogulonicigenium robustum</name>
    <dbReference type="NCBI Taxonomy" id="92947"/>
    <lineage>
        <taxon>Bacteria</taxon>
        <taxon>Pseudomonadati</taxon>
        <taxon>Pseudomonadota</taxon>
        <taxon>Alphaproteobacteria</taxon>
        <taxon>Rhodobacterales</taxon>
        <taxon>Roseobacteraceae</taxon>
        <taxon>Ketogulonicigenium</taxon>
    </lineage>
</organism>
<dbReference type="InterPro" id="IPR000682">
    <property type="entry name" value="PCMT"/>
</dbReference>
<evidence type="ECO:0000256" key="4">
    <source>
        <dbReference type="SAM" id="MobiDB-lite"/>
    </source>
</evidence>
<dbReference type="KEGG" id="kro:BVG79_00195"/>
<dbReference type="GO" id="GO:0032259">
    <property type="term" value="P:methylation"/>
    <property type="evidence" value="ECO:0007669"/>
    <property type="project" value="UniProtKB-KW"/>
</dbReference>
<name>A0A1W6NWF5_9RHOB</name>
<dbReference type="GO" id="GO:0004719">
    <property type="term" value="F:protein-L-isoaspartate (D-aspartate) O-methyltransferase activity"/>
    <property type="evidence" value="ECO:0007669"/>
    <property type="project" value="InterPro"/>
</dbReference>
<dbReference type="Pfam" id="PF01135">
    <property type="entry name" value="PCMT"/>
    <property type="match status" value="1"/>
</dbReference>
<evidence type="ECO:0000256" key="3">
    <source>
        <dbReference type="ARBA" id="ARBA00030757"/>
    </source>
</evidence>
<dbReference type="PANTHER" id="PTHR11579">
    <property type="entry name" value="PROTEIN-L-ISOASPARTATE O-METHYLTRANSFERASE"/>
    <property type="match status" value="1"/>
</dbReference>
<dbReference type="PANTHER" id="PTHR11579:SF18">
    <property type="entry name" value="PROTEIN-L-ISOASPARTATE O-METHYLTRANSFERASE"/>
    <property type="match status" value="1"/>
</dbReference>
<sequence>MAALRDETKQADRSANHQRPSRQRGAAPEKAMPVMMSSSLAPHAAQNDLAQLRITMVDRQVRPSDVTAYPVIAAMLDLPREEFVPAALREVAYSGADLAIAPGRAMPEPRTLAKMVDALAVSQDDRVLVVGAGLGYGAALIARLAQSVVALEELPHLAAAAQQALADHAPNARVLQGKLAEGAPENAPFDVILVEGGVNAVPVALSAQLAEGGRICAVFVQGGLGQVRVGTQQGGQIYWRLAFTAMLPVLPGFATSSEFAL</sequence>
<protein>
    <recommendedName>
        <fullName evidence="2">Protein-L-isoaspartate O-methyltransferase</fullName>
    </recommendedName>
    <alternativeName>
        <fullName evidence="3">Protein L-isoaspartyl methyltransferase</fullName>
    </alternativeName>
</protein>
<dbReference type="EMBL" id="CP019937">
    <property type="protein sequence ID" value="ARO13555.1"/>
    <property type="molecule type" value="Genomic_DNA"/>
</dbReference>
<dbReference type="Proteomes" id="UP000242447">
    <property type="component" value="Chromosome"/>
</dbReference>
<dbReference type="SUPFAM" id="SSF53335">
    <property type="entry name" value="S-adenosyl-L-methionine-dependent methyltransferases"/>
    <property type="match status" value="1"/>
</dbReference>
<proteinExistence type="inferred from homology"/>
<dbReference type="Gene3D" id="3.40.50.150">
    <property type="entry name" value="Vaccinia Virus protein VP39"/>
    <property type="match status" value="1"/>
</dbReference>
<dbReference type="AlphaFoldDB" id="A0A1W6NWF5"/>
<evidence type="ECO:0000313" key="6">
    <source>
        <dbReference type="Proteomes" id="UP000242447"/>
    </source>
</evidence>
<keyword evidence="5" id="KW-0808">Transferase</keyword>
<dbReference type="CDD" id="cd02440">
    <property type="entry name" value="AdoMet_MTases"/>
    <property type="match status" value="1"/>
</dbReference>
<gene>
    <name evidence="5" type="primary">pcm</name>
    <name evidence="5" type="ORF">BVG79_00195</name>
</gene>
<dbReference type="STRING" id="92947.BVG79_00195"/>
<evidence type="ECO:0000256" key="2">
    <source>
        <dbReference type="ARBA" id="ARBA00013346"/>
    </source>
</evidence>
<accession>A0A1W6NWF5</accession>
<feature type="compositionally biased region" description="Basic and acidic residues" evidence="4">
    <location>
        <begin position="1"/>
        <end position="15"/>
    </location>
</feature>
<comment type="similarity">
    <text evidence="1">Belongs to the methyltransferase superfamily. L-isoaspartyl/D-aspartyl protein methyltransferase family.</text>
</comment>
<evidence type="ECO:0000313" key="5">
    <source>
        <dbReference type="EMBL" id="ARO13555.1"/>
    </source>
</evidence>
<dbReference type="GO" id="GO:0005737">
    <property type="term" value="C:cytoplasm"/>
    <property type="evidence" value="ECO:0007669"/>
    <property type="project" value="TreeGrafter"/>
</dbReference>
<dbReference type="InterPro" id="IPR029063">
    <property type="entry name" value="SAM-dependent_MTases_sf"/>
</dbReference>
<keyword evidence="6" id="KW-1185">Reference proteome</keyword>
<keyword evidence="5" id="KW-0489">Methyltransferase</keyword>